<dbReference type="EMBL" id="DNAN01000578">
    <property type="protein sequence ID" value="HAW77312.1"/>
    <property type="molecule type" value="Genomic_DNA"/>
</dbReference>
<proteinExistence type="predicted"/>
<sequence length="120" mass="12293">MAVTDNFTNRGSNAKVIKDSALSNTVVPNILAATGTIKILRIVNGDSSNINFFKAFDNTKPTSGTTEPDIIIPVATSATQFVYAVNGFTFSNGASIIGSRTAGVANTAAATSFSADIVSG</sequence>
<dbReference type="AlphaFoldDB" id="A0A350P7P5"/>
<accession>A0A350P7P5</accession>
<dbReference type="Proteomes" id="UP000263517">
    <property type="component" value="Unassembled WGS sequence"/>
</dbReference>
<protein>
    <submittedName>
        <fullName evidence="1">Uncharacterized protein</fullName>
    </submittedName>
</protein>
<gene>
    <name evidence="1" type="ORF">DCW74_16445</name>
</gene>
<evidence type="ECO:0000313" key="1">
    <source>
        <dbReference type="EMBL" id="HAW77312.1"/>
    </source>
</evidence>
<organism evidence="1 2">
    <name type="scientific">Alteromonas australica</name>
    <dbReference type="NCBI Taxonomy" id="589873"/>
    <lineage>
        <taxon>Bacteria</taxon>
        <taxon>Pseudomonadati</taxon>
        <taxon>Pseudomonadota</taxon>
        <taxon>Gammaproteobacteria</taxon>
        <taxon>Alteromonadales</taxon>
        <taxon>Alteromonadaceae</taxon>
        <taxon>Alteromonas/Salinimonas group</taxon>
        <taxon>Alteromonas</taxon>
    </lineage>
</organism>
<name>A0A350P7P5_9ALTE</name>
<reference evidence="1 2" key="1">
    <citation type="journal article" date="2018" name="Nat. Biotechnol.">
        <title>A standardized bacterial taxonomy based on genome phylogeny substantially revises the tree of life.</title>
        <authorList>
            <person name="Parks D.H."/>
            <person name="Chuvochina M."/>
            <person name="Waite D.W."/>
            <person name="Rinke C."/>
            <person name="Skarshewski A."/>
            <person name="Chaumeil P.A."/>
            <person name="Hugenholtz P."/>
        </authorList>
    </citation>
    <scope>NUCLEOTIDE SEQUENCE [LARGE SCALE GENOMIC DNA]</scope>
    <source>
        <strain evidence="1">UBA11978</strain>
    </source>
</reference>
<comment type="caution">
    <text evidence="1">The sequence shown here is derived from an EMBL/GenBank/DDBJ whole genome shotgun (WGS) entry which is preliminary data.</text>
</comment>
<evidence type="ECO:0000313" key="2">
    <source>
        <dbReference type="Proteomes" id="UP000263517"/>
    </source>
</evidence>